<evidence type="ECO:0000256" key="2">
    <source>
        <dbReference type="SAM" id="SignalP"/>
    </source>
</evidence>
<feature type="transmembrane region" description="Helical" evidence="1">
    <location>
        <begin position="247"/>
        <end position="267"/>
    </location>
</feature>
<sequence>MFCGFMGLCLLSSNVAAHQLSTAYIELNSLPNNPNVFTGSWQIEIADLEYNIDFDQNNDGDITWREVLAQKVNLDAYVVTSVLAKQKGNQCTISLTGNLKMTERFNQPYLVMPIELNCFANGAIFIEYQALFAVNPNHKAIASINGQPFVYSVKQSVFEFDLKSTSYLATFVEFSYQGVLHIWKGLDHILFLVALLLTCVLTRKSGQWCENSSNEQIFIQTAWIVTAFTIAHSITLTATALDFLSPNIQWVEIGIAISVLLAALNNIWPLVLRLGWITFAFGLLHGMGFASVLGDLGLSQDYTVLSVLAFNLGVELGQLAILAIAIPVLITIKRFNWYRKWAMPSGSLGIALIALLWSIERV</sequence>
<feature type="transmembrane region" description="Helical" evidence="1">
    <location>
        <begin position="274"/>
        <end position="293"/>
    </location>
</feature>
<feature type="transmembrane region" description="Helical" evidence="1">
    <location>
        <begin position="341"/>
        <end position="359"/>
    </location>
</feature>
<feature type="chain" id="PRO_5038043774" evidence="2">
    <location>
        <begin position="18"/>
        <end position="362"/>
    </location>
</feature>
<dbReference type="InterPro" id="IPR032809">
    <property type="entry name" value="Put_HupE_UreJ"/>
</dbReference>
<feature type="transmembrane region" description="Helical" evidence="1">
    <location>
        <begin position="305"/>
        <end position="329"/>
    </location>
</feature>
<evidence type="ECO:0000313" key="4">
    <source>
        <dbReference type="Proteomes" id="UP000682739"/>
    </source>
</evidence>
<keyword evidence="1" id="KW-0812">Transmembrane</keyword>
<dbReference type="AlphaFoldDB" id="A0A975DE01"/>
<keyword evidence="2" id="KW-0732">Signal</keyword>
<feature type="transmembrane region" description="Helical" evidence="1">
    <location>
        <begin position="222"/>
        <end position="241"/>
    </location>
</feature>
<dbReference type="EMBL" id="CP072110">
    <property type="protein sequence ID" value="QTH65346.1"/>
    <property type="molecule type" value="Genomic_DNA"/>
</dbReference>
<keyword evidence="1" id="KW-1133">Transmembrane helix</keyword>
<name>A0A975DE01_9GAMM</name>
<keyword evidence="1" id="KW-0472">Membrane</keyword>
<dbReference type="KEGG" id="psym:J1N51_08930"/>
<accession>A0A975DE01</accession>
<feature type="signal peptide" evidence="2">
    <location>
        <begin position="1"/>
        <end position="17"/>
    </location>
</feature>
<evidence type="ECO:0000313" key="3">
    <source>
        <dbReference type="EMBL" id="QTH65346.1"/>
    </source>
</evidence>
<proteinExistence type="predicted"/>
<feature type="transmembrane region" description="Helical" evidence="1">
    <location>
        <begin position="182"/>
        <end position="201"/>
    </location>
</feature>
<evidence type="ECO:0000256" key="1">
    <source>
        <dbReference type="SAM" id="Phobius"/>
    </source>
</evidence>
<dbReference type="InterPro" id="IPR018247">
    <property type="entry name" value="EF_Hand_1_Ca_BS"/>
</dbReference>
<reference evidence="3" key="1">
    <citation type="submission" date="2021-03" db="EMBL/GenBank/DDBJ databases">
        <title>Description of Psychrosphaera ytuae sp. nov. isolated from deep sea sediment of South China Sea.</title>
        <authorList>
            <person name="Zhang J."/>
            <person name="Xu X.-D."/>
        </authorList>
    </citation>
    <scope>NUCLEOTIDE SEQUENCE</scope>
    <source>
        <strain evidence="3">MTZ26</strain>
    </source>
</reference>
<dbReference type="Pfam" id="PF13795">
    <property type="entry name" value="HupE_UreJ_2"/>
    <property type="match status" value="1"/>
</dbReference>
<organism evidence="3 4">
    <name type="scientific">Psychrosphaera ytuae</name>
    <dbReference type="NCBI Taxonomy" id="2820710"/>
    <lineage>
        <taxon>Bacteria</taxon>
        <taxon>Pseudomonadati</taxon>
        <taxon>Pseudomonadota</taxon>
        <taxon>Gammaproteobacteria</taxon>
        <taxon>Alteromonadales</taxon>
        <taxon>Pseudoalteromonadaceae</taxon>
        <taxon>Psychrosphaera</taxon>
    </lineage>
</organism>
<keyword evidence="4" id="KW-1185">Reference proteome</keyword>
<gene>
    <name evidence="3" type="ORF">J1N51_08930</name>
</gene>
<protein>
    <submittedName>
        <fullName evidence="3">HupE/UreJ family protein</fullName>
    </submittedName>
</protein>
<dbReference type="PROSITE" id="PS00018">
    <property type="entry name" value="EF_HAND_1"/>
    <property type="match status" value="1"/>
</dbReference>
<dbReference type="Proteomes" id="UP000682739">
    <property type="component" value="Chromosome"/>
</dbReference>